<dbReference type="InterPro" id="IPR052430">
    <property type="entry name" value="IVT-Associated"/>
</dbReference>
<feature type="transmembrane region" description="Helical" evidence="6">
    <location>
        <begin position="248"/>
        <end position="265"/>
    </location>
</feature>
<dbReference type="PANTHER" id="PTHR47804">
    <property type="entry name" value="60S RIBOSOMAL PROTEIN L19"/>
    <property type="match status" value="1"/>
</dbReference>
<feature type="transmembrane region" description="Helical" evidence="6">
    <location>
        <begin position="211"/>
        <end position="228"/>
    </location>
</feature>
<dbReference type="Pfam" id="PF13515">
    <property type="entry name" value="FUSC_2"/>
    <property type="match status" value="1"/>
</dbReference>
<dbReference type="PRINTS" id="PR02047">
    <property type="entry name" value="BREFELDNASP4"/>
</dbReference>
<dbReference type="AlphaFoldDB" id="A0A6G1I2X4"/>
<dbReference type="InterPro" id="IPR049453">
    <property type="entry name" value="Memb_transporter_dom"/>
</dbReference>
<feature type="region of interest" description="Disordered" evidence="5">
    <location>
        <begin position="49"/>
        <end position="70"/>
    </location>
</feature>
<evidence type="ECO:0000256" key="5">
    <source>
        <dbReference type="SAM" id="MobiDB-lite"/>
    </source>
</evidence>
<evidence type="ECO:0000256" key="6">
    <source>
        <dbReference type="SAM" id="Phobius"/>
    </source>
</evidence>
<evidence type="ECO:0000256" key="3">
    <source>
        <dbReference type="ARBA" id="ARBA00022989"/>
    </source>
</evidence>
<keyword evidence="9" id="KW-1185">Reference proteome</keyword>
<dbReference type="PANTHER" id="PTHR47804:SF1">
    <property type="entry name" value="DUF2421 DOMAIN-CONTAINING PROTEIN"/>
    <property type="match status" value="1"/>
</dbReference>
<dbReference type="GO" id="GO:0016020">
    <property type="term" value="C:membrane"/>
    <property type="evidence" value="ECO:0007669"/>
    <property type="project" value="UniProtKB-SubCell"/>
</dbReference>
<accession>A0A6G1I2X4</accession>
<feature type="transmembrane region" description="Helical" evidence="6">
    <location>
        <begin position="730"/>
        <end position="748"/>
    </location>
</feature>
<feature type="transmembrane region" description="Helical" evidence="6">
    <location>
        <begin position="626"/>
        <end position="643"/>
    </location>
</feature>
<evidence type="ECO:0000259" key="7">
    <source>
        <dbReference type="Pfam" id="PF13515"/>
    </source>
</evidence>
<feature type="transmembrane region" description="Helical" evidence="6">
    <location>
        <begin position="655"/>
        <end position="674"/>
    </location>
</feature>
<proteinExistence type="predicted"/>
<dbReference type="InterPro" id="IPR023244">
    <property type="entry name" value="Brefeldin_A-sensitivity_4"/>
</dbReference>
<gene>
    <name evidence="8" type="ORF">EJ06DRAFT_528642</name>
</gene>
<feature type="region of interest" description="Disordered" evidence="5">
    <location>
        <begin position="403"/>
        <end position="424"/>
    </location>
</feature>
<feature type="compositionally biased region" description="Acidic residues" evidence="5">
    <location>
        <begin position="404"/>
        <end position="413"/>
    </location>
</feature>
<feature type="transmembrane region" description="Helical" evidence="6">
    <location>
        <begin position="681"/>
        <end position="698"/>
    </location>
</feature>
<feature type="transmembrane region" description="Helical" evidence="6">
    <location>
        <begin position="153"/>
        <end position="176"/>
    </location>
</feature>
<keyword evidence="4 6" id="KW-0472">Membrane</keyword>
<dbReference type="OrthoDB" id="68611at2759"/>
<protein>
    <recommendedName>
        <fullName evidence="7">Integral membrane bound transporter domain-containing protein</fullName>
    </recommendedName>
</protein>
<dbReference type="Proteomes" id="UP000799640">
    <property type="component" value="Unassembled WGS sequence"/>
</dbReference>
<sequence>MSSPGSNGSPSPPPALRRGPKRVLRQATWILPQTGERVRRAFTLNAPFRRRSGTSNGELEPLLPRSSSSRRRRTKTVYGLTSEFLGTAYKFITSPNGIAILKCSIAYLLASLATLTPTISGLLGHNDGKHMVATVVVYFHPARTAGSMIEATLLAVVAYCYSAAVAFASMAVTVAFRSQGLLHIGHMLVLVVFCGGGLGFVGWLKQRMSSPLVNVACSLASLTIITALTKEGPVQLGNFNYEKISQVLRIVLMGICAATGVSLLIKPQSARFEVRKDLVQVTDHLEEMLARSTTAFLAGSEDELKTEEFAHLSDKYRDSFNLLLKNYREARFEHYILGTESVHKVTGRLIKCIESLGHSAAGLRSAATTQFAVISQGNTGPQPRRPMTGYSFLEPNGELPSIFEEPEDSDGLENEQPRPLPSPGYTSNPADIFSFFIAQLGPSMKSLAYTLKEVLHELPFGPGPEYDIVFNCNFRRSLLVAKNLFADSRKEALERLYRQKVRASTSHEVIADYEEVGAACGYFGSSLQDFAEDMVQYLDILAELKKELETQPRRRSWHWLNFWHPRSRSHSACEHYKQLLADEGPARRLSVAGRPRPLVTQVVPAKMISSILWKAYKFVRRDDVRYAIKVGIGAILYAMFSFIPETRPYYAHWRGEWGLLSYMLVCSMTIGASNTTGLQRVWGTGLGAVFAILAWIVADDNPWVLGFIGWLASLACFHIILVLKKGPLGRFVFLTYNLSALYAYSLSAKDDDDDDDEGGIDPAIWEIVLHRVVAVLIGCLWGLVVSRLIYPISARRNLRDGLAVLWLRMGLIWKRDPLTILVEGDDGRPRAAYMDIREAIGLQRFLTHLEGLRGSARHEFELRGPFPDRLMNSVLDATSRMLAAFHAMNVVIVKELKASPGEAELLRFTQAERVKLSARISHLFSVLASSVKLEYPMNDALPDVEHVRDRFLAKIFEYREQNSAKKVATEEDFELFYAYALVTKQIADEIKVVFRLIEQLYGKLDEDSLILRGY</sequence>
<dbReference type="EMBL" id="ML996691">
    <property type="protein sequence ID" value="KAF2402531.1"/>
    <property type="molecule type" value="Genomic_DNA"/>
</dbReference>
<keyword evidence="2 6" id="KW-0812">Transmembrane</keyword>
<evidence type="ECO:0000256" key="1">
    <source>
        <dbReference type="ARBA" id="ARBA00004141"/>
    </source>
</evidence>
<feature type="transmembrane region" description="Helical" evidence="6">
    <location>
        <begin position="768"/>
        <end position="790"/>
    </location>
</feature>
<keyword evidence="3 6" id="KW-1133">Transmembrane helix</keyword>
<organism evidence="8 9">
    <name type="scientific">Trichodelitschia bisporula</name>
    <dbReference type="NCBI Taxonomy" id="703511"/>
    <lineage>
        <taxon>Eukaryota</taxon>
        <taxon>Fungi</taxon>
        <taxon>Dikarya</taxon>
        <taxon>Ascomycota</taxon>
        <taxon>Pezizomycotina</taxon>
        <taxon>Dothideomycetes</taxon>
        <taxon>Dothideomycetes incertae sedis</taxon>
        <taxon>Phaeotrichales</taxon>
        <taxon>Phaeotrichaceae</taxon>
        <taxon>Trichodelitschia</taxon>
    </lineage>
</organism>
<name>A0A6G1I2X4_9PEZI</name>
<feature type="transmembrane region" description="Helical" evidence="6">
    <location>
        <begin position="704"/>
        <end position="723"/>
    </location>
</feature>
<feature type="transmembrane region" description="Helical" evidence="6">
    <location>
        <begin position="182"/>
        <end position="204"/>
    </location>
</feature>
<evidence type="ECO:0000256" key="2">
    <source>
        <dbReference type="ARBA" id="ARBA00022692"/>
    </source>
</evidence>
<comment type="subcellular location">
    <subcellularLocation>
        <location evidence="1">Membrane</location>
        <topology evidence="1">Multi-pass membrane protein</topology>
    </subcellularLocation>
</comment>
<feature type="region of interest" description="Disordered" evidence="5">
    <location>
        <begin position="1"/>
        <end position="20"/>
    </location>
</feature>
<reference evidence="8" key="1">
    <citation type="journal article" date="2020" name="Stud. Mycol.">
        <title>101 Dothideomycetes genomes: a test case for predicting lifestyles and emergence of pathogens.</title>
        <authorList>
            <person name="Haridas S."/>
            <person name="Albert R."/>
            <person name="Binder M."/>
            <person name="Bloem J."/>
            <person name="Labutti K."/>
            <person name="Salamov A."/>
            <person name="Andreopoulos B."/>
            <person name="Baker S."/>
            <person name="Barry K."/>
            <person name="Bills G."/>
            <person name="Bluhm B."/>
            <person name="Cannon C."/>
            <person name="Castanera R."/>
            <person name="Culley D."/>
            <person name="Daum C."/>
            <person name="Ezra D."/>
            <person name="Gonzalez J."/>
            <person name="Henrissat B."/>
            <person name="Kuo A."/>
            <person name="Liang C."/>
            <person name="Lipzen A."/>
            <person name="Lutzoni F."/>
            <person name="Magnuson J."/>
            <person name="Mondo S."/>
            <person name="Nolan M."/>
            <person name="Ohm R."/>
            <person name="Pangilinan J."/>
            <person name="Park H.-J."/>
            <person name="Ramirez L."/>
            <person name="Alfaro M."/>
            <person name="Sun H."/>
            <person name="Tritt A."/>
            <person name="Yoshinaga Y."/>
            <person name="Zwiers L.-H."/>
            <person name="Turgeon B."/>
            <person name="Goodwin S."/>
            <person name="Spatafora J."/>
            <person name="Crous P."/>
            <person name="Grigoriev I."/>
        </authorList>
    </citation>
    <scope>NUCLEOTIDE SEQUENCE</scope>
    <source>
        <strain evidence="8">CBS 262.69</strain>
    </source>
</reference>
<evidence type="ECO:0000313" key="9">
    <source>
        <dbReference type="Proteomes" id="UP000799640"/>
    </source>
</evidence>
<feature type="domain" description="Integral membrane bound transporter" evidence="7">
    <location>
        <begin position="649"/>
        <end position="785"/>
    </location>
</feature>
<evidence type="ECO:0000256" key="4">
    <source>
        <dbReference type="ARBA" id="ARBA00023136"/>
    </source>
</evidence>
<evidence type="ECO:0000313" key="8">
    <source>
        <dbReference type="EMBL" id="KAF2402531.1"/>
    </source>
</evidence>